<keyword evidence="3 6" id="KW-1133">Transmembrane helix</keyword>
<evidence type="ECO:0000256" key="1">
    <source>
        <dbReference type="ARBA" id="ARBA00004141"/>
    </source>
</evidence>
<evidence type="ECO:0000256" key="3">
    <source>
        <dbReference type="ARBA" id="ARBA00022989"/>
    </source>
</evidence>
<feature type="transmembrane region" description="Helical" evidence="6">
    <location>
        <begin position="503"/>
        <end position="522"/>
    </location>
</feature>
<feature type="region of interest" description="Disordered" evidence="5">
    <location>
        <begin position="49"/>
        <end position="115"/>
    </location>
</feature>
<proteinExistence type="predicted"/>
<name>A0A813JDA0_POLGL</name>
<gene>
    <name evidence="8" type="ORF">PGLA2088_LOCUS18755</name>
</gene>
<protein>
    <recommendedName>
        <fullName evidence="7">Polycystin cation channel PKD1/PKD2 domain-containing protein</fullName>
    </recommendedName>
</protein>
<dbReference type="GO" id="GO:0016020">
    <property type="term" value="C:membrane"/>
    <property type="evidence" value="ECO:0007669"/>
    <property type="project" value="UniProtKB-SubCell"/>
</dbReference>
<feature type="compositionally biased region" description="Basic and acidic residues" evidence="5">
    <location>
        <begin position="80"/>
        <end position="91"/>
    </location>
</feature>
<dbReference type="AlphaFoldDB" id="A0A813JDA0"/>
<evidence type="ECO:0000256" key="4">
    <source>
        <dbReference type="ARBA" id="ARBA00023136"/>
    </source>
</evidence>
<feature type="domain" description="Polycystin cation channel PKD1/PKD2" evidence="7">
    <location>
        <begin position="480"/>
        <end position="594"/>
    </location>
</feature>
<evidence type="ECO:0000259" key="7">
    <source>
        <dbReference type="Pfam" id="PF08016"/>
    </source>
</evidence>
<dbReference type="GO" id="GO:0050982">
    <property type="term" value="P:detection of mechanical stimulus"/>
    <property type="evidence" value="ECO:0007669"/>
    <property type="project" value="TreeGrafter"/>
</dbReference>
<feature type="transmembrane region" description="Helical" evidence="6">
    <location>
        <begin position="392"/>
        <end position="411"/>
    </location>
</feature>
<keyword evidence="4 6" id="KW-0472">Membrane</keyword>
<dbReference type="Pfam" id="PF08016">
    <property type="entry name" value="PKD_channel"/>
    <property type="match status" value="1"/>
</dbReference>
<comment type="caution">
    <text evidence="8">The sequence shown here is derived from an EMBL/GenBank/DDBJ whole genome shotgun (WGS) entry which is preliminary data.</text>
</comment>
<evidence type="ECO:0000313" key="9">
    <source>
        <dbReference type="Proteomes" id="UP000626109"/>
    </source>
</evidence>
<feature type="compositionally biased region" description="Polar residues" evidence="5">
    <location>
        <begin position="49"/>
        <end position="63"/>
    </location>
</feature>
<sequence length="682" mass="77216">MDLQATGYRYWCDVRYSHHKWEDELEVPRWECKSPRAAALGYPGPTWSSLNASGKLSETNSSEAGGRRQRRLLHVPSRVRRSEDDGRRADAKTGVSVSGLRREPHRRLNSTSGEQSSEACIDDDVMLARVVHKVGVEVTCAGLAGEVCDGRIGLSYCQRTCGFCAPYEYQPVKPYEKPQVSLLPVVMYQRRFEKDDCRGFALDYETQPFNSLLKSMPALDGVRLGRVLTCINRRKHQETEFAFELTCPPGTVNPKCVNGKMQRTSRFEFHNQGIYAEMIPNPKHDIEALKTMNWLDLQSDEVVASTMIYTEGAEVFTTLSVHFQINRAGEVVGTFKLMSYKDLIHQDQAFFVACMATTCVLSLVTAAMTLFQVRRDLRLQGGSVCKAKAYEITCGTALAVYCIILLVSWSWQVPMSVEFLKTLHSFLDLRSTDTEHRNQAMQTFFNTKEHMYKEIQWSFRHRITAYAFLYTQFVQLVFHFNAHPKMALLTSTIRGALSNTLHFAILFGLTYLMLGFMGFWMLGERMRGFRTLGNTMITQLQMLCGEFIRAAGSEHLNGELGIMYWAYAITFHVCMIFLLLNFLLAIIVDAFVEVKIANDGMVTVRDFPTDIVYVLAGAAKAKRYGGWPSHGDLLQFLGCMEREGQTRSKGMKNILAKMKEQKVQQKLDFSAREAAGGVPGDI</sequence>
<dbReference type="PANTHER" id="PTHR10877:SF197">
    <property type="entry name" value="POLYCYSTIC KIDNEY DISEASE PROTEIN 1-LIKE 2"/>
    <property type="match status" value="1"/>
</dbReference>
<organism evidence="8 9">
    <name type="scientific">Polarella glacialis</name>
    <name type="common">Dinoflagellate</name>
    <dbReference type="NCBI Taxonomy" id="89957"/>
    <lineage>
        <taxon>Eukaryota</taxon>
        <taxon>Sar</taxon>
        <taxon>Alveolata</taxon>
        <taxon>Dinophyceae</taxon>
        <taxon>Suessiales</taxon>
        <taxon>Suessiaceae</taxon>
        <taxon>Polarella</taxon>
    </lineage>
</organism>
<evidence type="ECO:0000256" key="5">
    <source>
        <dbReference type="SAM" id="MobiDB-lite"/>
    </source>
</evidence>
<feature type="transmembrane region" description="Helical" evidence="6">
    <location>
        <begin position="564"/>
        <end position="592"/>
    </location>
</feature>
<evidence type="ECO:0000256" key="2">
    <source>
        <dbReference type="ARBA" id="ARBA00022692"/>
    </source>
</evidence>
<accession>A0A813JDA0</accession>
<dbReference type="PANTHER" id="PTHR10877">
    <property type="entry name" value="POLYCYSTIN FAMILY MEMBER"/>
    <property type="match status" value="1"/>
</dbReference>
<feature type="transmembrane region" description="Helical" evidence="6">
    <location>
        <begin position="463"/>
        <end position="482"/>
    </location>
</feature>
<evidence type="ECO:0000256" key="6">
    <source>
        <dbReference type="SAM" id="Phobius"/>
    </source>
</evidence>
<feature type="transmembrane region" description="Helical" evidence="6">
    <location>
        <begin position="349"/>
        <end position="371"/>
    </location>
</feature>
<dbReference type="InterPro" id="IPR051223">
    <property type="entry name" value="Polycystin"/>
</dbReference>
<keyword evidence="2 6" id="KW-0812">Transmembrane</keyword>
<evidence type="ECO:0000313" key="8">
    <source>
        <dbReference type="EMBL" id="CAE8673961.1"/>
    </source>
</evidence>
<dbReference type="InterPro" id="IPR013122">
    <property type="entry name" value="PKD1_2_channel"/>
</dbReference>
<dbReference type="Proteomes" id="UP000626109">
    <property type="component" value="Unassembled WGS sequence"/>
</dbReference>
<reference evidence="8" key="1">
    <citation type="submission" date="2021-02" db="EMBL/GenBank/DDBJ databases">
        <authorList>
            <person name="Dougan E. K."/>
            <person name="Rhodes N."/>
            <person name="Thang M."/>
            <person name="Chan C."/>
        </authorList>
    </citation>
    <scope>NUCLEOTIDE SEQUENCE</scope>
</reference>
<dbReference type="GO" id="GO:0005262">
    <property type="term" value="F:calcium channel activity"/>
    <property type="evidence" value="ECO:0007669"/>
    <property type="project" value="TreeGrafter"/>
</dbReference>
<comment type="subcellular location">
    <subcellularLocation>
        <location evidence="1">Membrane</location>
        <topology evidence="1">Multi-pass membrane protein</topology>
    </subcellularLocation>
</comment>
<dbReference type="EMBL" id="CAJNNW010024732">
    <property type="protein sequence ID" value="CAE8673961.1"/>
    <property type="molecule type" value="Genomic_DNA"/>
</dbReference>
<dbReference type="Gene3D" id="1.10.287.70">
    <property type="match status" value="1"/>
</dbReference>
<feature type="compositionally biased region" description="Basic residues" evidence="5">
    <location>
        <begin position="67"/>
        <end position="79"/>
    </location>
</feature>